<dbReference type="AlphaFoldDB" id="A0A9Q1H464"/>
<feature type="transmembrane region" description="Helical" evidence="5">
    <location>
        <begin position="429"/>
        <end position="452"/>
    </location>
</feature>
<feature type="transmembrane region" description="Helical" evidence="5">
    <location>
        <begin position="536"/>
        <end position="561"/>
    </location>
</feature>
<dbReference type="GO" id="GO:0007166">
    <property type="term" value="P:cell surface receptor signaling pathway"/>
    <property type="evidence" value="ECO:0007669"/>
    <property type="project" value="InterPro"/>
</dbReference>
<feature type="transmembrane region" description="Helical" evidence="5">
    <location>
        <begin position="459"/>
        <end position="480"/>
    </location>
</feature>
<evidence type="ECO:0000259" key="6">
    <source>
        <dbReference type="PROSITE" id="PS50261"/>
    </source>
</evidence>
<organism evidence="7 8">
    <name type="scientific">Holothuria leucospilota</name>
    <name type="common">Black long sea cucumber</name>
    <name type="synonym">Mertensiothuria leucospilota</name>
    <dbReference type="NCBI Taxonomy" id="206669"/>
    <lineage>
        <taxon>Eukaryota</taxon>
        <taxon>Metazoa</taxon>
        <taxon>Echinodermata</taxon>
        <taxon>Eleutherozoa</taxon>
        <taxon>Echinozoa</taxon>
        <taxon>Holothuroidea</taxon>
        <taxon>Aspidochirotacea</taxon>
        <taxon>Aspidochirotida</taxon>
        <taxon>Holothuriidae</taxon>
        <taxon>Holothuria</taxon>
    </lineage>
</organism>
<dbReference type="InterPro" id="IPR053231">
    <property type="entry name" value="GPCR_LN-TM7"/>
</dbReference>
<dbReference type="PROSITE" id="PS50261">
    <property type="entry name" value="G_PROTEIN_RECEP_F2_4"/>
    <property type="match status" value="1"/>
</dbReference>
<evidence type="ECO:0000313" key="8">
    <source>
        <dbReference type="Proteomes" id="UP001152320"/>
    </source>
</evidence>
<keyword evidence="2 5" id="KW-0812">Transmembrane</keyword>
<feature type="transmembrane region" description="Helical" evidence="5">
    <location>
        <begin position="587"/>
        <end position="610"/>
    </location>
</feature>
<evidence type="ECO:0000256" key="2">
    <source>
        <dbReference type="ARBA" id="ARBA00022692"/>
    </source>
</evidence>
<dbReference type="PANTHER" id="PTHR45902:SF1">
    <property type="entry name" value="LATROPHILIN RECEPTOR-LIKE PROTEIN A"/>
    <property type="match status" value="1"/>
</dbReference>
<keyword evidence="3 5" id="KW-1133">Transmembrane helix</keyword>
<evidence type="ECO:0000313" key="7">
    <source>
        <dbReference type="EMBL" id="KAJ8031666.1"/>
    </source>
</evidence>
<dbReference type="Gene3D" id="1.20.1070.10">
    <property type="entry name" value="Rhodopsin 7-helix transmembrane proteins"/>
    <property type="match status" value="1"/>
</dbReference>
<feature type="domain" description="G-protein coupled receptors family 2 profile 2" evidence="6">
    <location>
        <begin position="427"/>
        <end position="685"/>
    </location>
</feature>
<dbReference type="Proteomes" id="UP001152320">
    <property type="component" value="Chromosome 12"/>
</dbReference>
<dbReference type="GO" id="GO:0016020">
    <property type="term" value="C:membrane"/>
    <property type="evidence" value="ECO:0007669"/>
    <property type="project" value="UniProtKB-SubCell"/>
</dbReference>
<keyword evidence="7" id="KW-0675">Receptor</keyword>
<dbReference type="PANTHER" id="PTHR45902">
    <property type="entry name" value="LATROPHILIN RECEPTOR-LIKE PROTEIN A"/>
    <property type="match status" value="1"/>
</dbReference>
<feature type="transmembrane region" description="Helical" evidence="5">
    <location>
        <begin position="666"/>
        <end position="687"/>
    </location>
</feature>
<name>A0A9Q1H464_HOLLE</name>
<evidence type="ECO:0000256" key="4">
    <source>
        <dbReference type="ARBA" id="ARBA00023136"/>
    </source>
</evidence>
<proteinExistence type="predicted"/>
<evidence type="ECO:0000256" key="1">
    <source>
        <dbReference type="ARBA" id="ARBA00004141"/>
    </source>
</evidence>
<dbReference type="GO" id="GO:0004930">
    <property type="term" value="F:G protein-coupled receptor activity"/>
    <property type="evidence" value="ECO:0007669"/>
    <property type="project" value="InterPro"/>
</dbReference>
<sequence length="712" mass="81507">MINNCPKDTEGSIKEWCTEEVNVDNYVLAEKFLPIKDENDILYKNVYCARCNVVDLTKSTVLQATHDCLVCPSPLSLLPQYKVKLSAENCKVKANFSWEESRSCTVGLVDNCPSDFEDTDVIELCRRYISPIITNATWFRNPHCALCNGIHSPQAYACAFPPSERGEGTSSQDDLFGNIWGLLRPLFFPSSTPELKETTGEIQKLSHCIEAFPQNMFLLAVTVPEYQLLNDLCPYFGKRLESCIEWIMQQMTAYNASLPWKQLIELPDTEPFPANSTLYFRIPETLTSVRNREQLVEEVYRALFLSEEKCGFGDMYLLRLCGNISSVQQLNDCHNLEEFNSTEIFIREKDSKKTFLHPRTLEDMNDVSWYAFLSKLSRVEIEVYKTKICEKQPVFNITTEAKNYSRGEHRSTLTPPTTSGRRFTAVEQIFSNTCMLVSITCLTFTFLTYSLFSTLRNSFGITLMNFVAAVATGHVLSHFVNDNVTQWRFVCQLVAILSHFVWLVAFAWMNLLAWHLKSTFDHKTLRSVSTFSTKQVVAYLCYGWIVPLFIVGVCCVLHFFFEEIPLTYGVVNGVTCWIGNDIASLSVVGVPLALAVLINGVLFALIVNGIRRSRFRPEKYAERSQHGRQKTVELLIYIKISLLMGFSWLLGFFISLDPSRVIWYTYYLLHAIQGTLVMAFFCFNFRVRSMWVSKLCRSEKNTTTVRSKETSL</sequence>
<comment type="subcellular location">
    <subcellularLocation>
        <location evidence="1">Membrane</location>
        <topology evidence="1">Multi-pass membrane protein</topology>
    </subcellularLocation>
</comment>
<dbReference type="InterPro" id="IPR017981">
    <property type="entry name" value="GPCR_2-like_7TM"/>
</dbReference>
<gene>
    <name evidence="7" type="ORF">HOLleu_24928</name>
</gene>
<keyword evidence="4 5" id="KW-0472">Membrane</keyword>
<dbReference type="CDD" id="cd15039">
    <property type="entry name" value="7tmB3_Methuselah-like"/>
    <property type="match status" value="1"/>
</dbReference>
<comment type="caution">
    <text evidence="7">The sequence shown here is derived from an EMBL/GenBank/DDBJ whole genome shotgun (WGS) entry which is preliminary data.</text>
</comment>
<evidence type="ECO:0000256" key="5">
    <source>
        <dbReference type="SAM" id="Phobius"/>
    </source>
</evidence>
<dbReference type="InterPro" id="IPR000832">
    <property type="entry name" value="GPCR_2_secretin-like"/>
</dbReference>
<keyword evidence="8" id="KW-1185">Reference proteome</keyword>
<dbReference type="EMBL" id="JAIZAY010000012">
    <property type="protein sequence ID" value="KAJ8031666.1"/>
    <property type="molecule type" value="Genomic_DNA"/>
</dbReference>
<dbReference type="OrthoDB" id="6134459at2759"/>
<reference evidence="7" key="1">
    <citation type="submission" date="2021-10" db="EMBL/GenBank/DDBJ databases">
        <title>Tropical sea cucumber genome reveals ecological adaptation and Cuvierian tubules defense mechanism.</title>
        <authorList>
            <person name="Chen T."/>
        </authorList>
    </citation>
    <scope>NUCLEOTIDE SEQUENCE</scope>
    <source>
        <strain evidence="7">Nanhai2018</strain>
        <tissue evidence="7">Muscle</tissue>
    </source>
</reference>
<dbReference type="Pfam" id="PF00002">
    <property type="entry name" value="7tm_2"/>
    <property type="match status" value="1"/>
</dbReference>
<accession>A0A9Q1H464</accession>
<feature type="transmembrane region" description="Helical" evidence="5">
    <location>
        <begin position="492"/>
        <end position="516"/>
    </location>
</feature>
<protein>
    <submittedName>
        <fullName evidence="7">G-protein coupled receptor Mth2</fullName>
    </submittedName>
</protein>
<evidence type="ECO:0000256" key="3">
    <source>
        <dbReference type="ARBA" id="ARBA00022989"/>
    </source>
</evidence>
<feature type="transmembrane region" description="Helical" evidence="5">
    <location>
        <begin position="631"/>
        <end position="654"/>
    </location>
</feature>